<dbReference type="SUPFAM" id="SSF50494">
    <property type="entry name" value="Trypsin-like serine proteases"/>
    <property type="match status" value="1"/>
</dbReference>
<accession>A0A1M4Y4Y8</accession>
<keyword evidence="6" id="KW-1185">Reference proteome</keyword>
<dbReference type="PROSITE" id="PS50240">
    <property type="entry name" value="TRYPSIN_DOM"/>
    <property type="match status" value="1"/>
</dbReference>
<dbReference type="Gene3D" id="2.115.10.10">
    <property type="entry name" value="Tachylectin 2"/>
    <property type="match status" value="1"/>
</dbReference>
<evidence type="ECO:0000259" key="4">
    <source>
        <dbReference type="PROSITE" id="PS50240"/>
    </source>
</evidence>
<dbReference type="PRINTS" id="PR00722">
    <property type="entry name" value="CHYMOTRYPSIN"/>
</dbReference>
<dbReference type="InterPro" id="IPR023294">
    <property type="entry name" value="Tachylectin2"/>
</dbReference>
<keyword evidence="3" id="KW-0732">Signal</keyword>
<dbReference type="InterPro" id="IPR009003">
    <property type="entry name" value="Peptidase_S1_PA"/>
</dbReference>
<evidence type="ECO:0000256" key="2">
    <source>
        <dbReference type="ARBA" id="ARBA00023157"/>
    </source>
</evidence>
<name>A0A1M4Y4Y8_STRHI</name>
<dbReference type="PANTHER" id="PTHR24276:SF98">
    <property type="entry name" value="FI18310P1-RELATED"/>
    <property type="match status" value="1"/>
</dbReference>
<evidence type="ECO:0000313" key="5">
    <source>
        <dbReference type="EMBL" id="SHF00633.1"/>
    </source>
</evidence>
<feature type="chain" id="PRO_5012770384" evidence="3">
    <location>
        <begin position="19"/>
        <end position="489"/>
    </location>
</feature>
<dbReference type="GO" id="GO:0004252">
    <property type="term" value="F:serine-type endopeptidase activity"/>
    <property type="evidence" value="ECO:0007669"/>
    <property type="project" value="InterPro"/>
</dbReference>
<dbReference type="Pfam" id="PF00089">
    <property type="entry name" value="Trypsin"/>
    <property type="match status" value="1"/>
</dbReference>
<dbReference type="GO" id="GO:0006508">
    <property type="term" value="P:proteolysis"/>
    <property type="evidence" value="ECO:0007669"/>
    <property type="project" value="InterPro"/>
</dbReference>
<comment type="similarity">
    <text evidence="1">Belongs to the peptidase S1 family.</text>
</comment>
<feature type="domain" description="Peptidase S1" evidence="4">
    <location>
        <begin position="19"/>
        <end position="227"/>
    </location>
</feature>
<dbReference type="InterPro" id="IPR001254">
    <property type="entry name" value="Trypsin_dom"/>
</dbReference>
<dbReference type="AlphaFoldDB" id="A0A1M4Y4Y8"/>
<dbReference type="Gene3D" id="2.40.10.10">
    <property type="entry name" value="Trypsin-like serine proteases"/>
    <property type="match status" value="1"/>
</dbReference>
<dbReference type="InterPro" id="IPR036813">
    <property type="entry name" value="Tachylectin2_sf"/>
</dbReference>
<keyword evidence="2" id="KW-1015">Disulfide bond</keyword>
<dbReference type="EMBL" id="FQVN01000002">
    <property type="protein sequence ID" value="SHF00633.1"/>
    <property type="molecule type" value="Genomic_DNA"/>
</dbReference>
<gene>
    <name evidence="5" type="ORF">SAMN05444320_102232</name>
</gene>
<evidence type="ECO:0000256" key="3">
    <source>
        <dbReference type="SAM" id="SignalP"/>
    </source>
</evidence>
<organism evidence="5 6">
    <name type="scientific">Streptoalloteichus hindustanus</name>
    <dbReference type="NCBI Taxonomy" id="2017"/>
    <lineage>
        <taxon>Bacteria</taxon>
        <taxon>Bacillati</taxon>
        <taxon>Actinomycetota</taxon>
        <taxon>Actinomycetes</taxon>
        <taxon>Pseudonocardiales</taxon>
        <taxon>Pseudonocardiaceae</taxon>
        <taxon>Streptoalloteichus</taxon>
    </lineage>
</organism>
<reference evidence="5 6" key="1">
    <citation type="submission" date="2016-11" db="EMBL/GenBank/DDBJ databases">
        <authorList>
            <person name="Jaros S."/>
            <person name="Januszkiewicz K."/>
            <person name="Wedrychowicz H."/>
        </authorList>
    </citation>
    <scope>NUCLEOTIDE SEQUENCE [LARGE SCALE GENOMIC DNA]</scope>
    <source>
        <strain evidence="5 6">DSM 44523</strain>
    </source>
</reference>
<dbReference type="Proteomes" id="UP000184501">
    <property type="component" value="Unassembled WGS sequence"/>
</dbReference>
<dbReference type="SMART" id="SM00020">
    <property type="entry name" value="Tryp_SPc"/>
    <property type="match status" value="1"/>
</dbReference>
<dbReference type="STRING" id="2017.SAMN05444320_102232"/>
<evidence type="ECO:0000313" key="6">
    <source>
        <dbReference type="Proteomes" id="UP000184501"/>
    </source>
</evidence>
<dbReference type="Gene3D" id="2.20.25.650">
    <property type="entry name" value="Tachylectin-2-like"/>
    <property type="match status" value="1"/>
</dbReference>
<feature type="signal peptide" evidence="3">
    <location>
        <begin position="1"/>
        <end position="18"/>
    </location>
</feature>
<dbReference type="Pfam" id="PF14517">
    <property type="entry name" value="Tachylectin"/>
    <property type="match status" value="1"/>
</dbReference>
<evidence type="ECO:0000256" key="1">
    <source>
        <dbReference type="ARBA" id="ARBA00007664"/>
    </source>
</evidence>
<sequence>MVAAALGVGTLVAAPAHAISGGTPVKDGTHQYTAKIELPGRACSGALIEAQWVITTKSCVTGVQADAGTVTVGRTNLGTNAGQVAKIAGVVPREDRNVALVKLAAPVSGITPVKISKAAPRNGEALRVAGFGRTATEWVPNQLNTASFQVKNVGKTTFEVAGVSGNTSTCKGDAGAPVIREANGTSELVAVDHTSWQNGCLGESQTRQGGTETRVDDLNDWIRQQIPNLSIECKPAVPLYVVRNDGEVREYQHTDPKNGSFSWADYNGRIIGGGWLGARTVAAPDGVFYLAVQNGEFRRYRWNGNGWDTNQAGSQYDVLENGNGWDRYVTPDYRNRMTVDTNGHVYTIEPDGKLHWRSYDPASKKLDHRVLAGDWGQYDLIVGAGPGVLYTRTPNGDLFRHVYDAKSGQWTQQAKRNGSGWNMFNSIISVGGEILYGARPDNNGELLWYRYQFLNGTWADTGRDLGKLVGTGWYNEFNITAAPDGCRVV</sequence>
<dbReference type="PANTHER" id="PTHR24276">
    <property type="entry name" value="POLYSERASE-RELATED"/>
    <property type="match status" value="1"/>
</dbReference>
<dbReference type="SUPFAM" id="SSF50934">
    <property type="entry name" value="Tachylectin-2"/>
    <property type="match status" value="1"/>
</dbReference>
<dbReference type="InterPro" id="IPR043504">
    <property type="entry name" value="Peptidase_S1_PA_chymotrypsin"/>
</dbReference>
<proteinExistence type="inferred from homology"/>
<dbReference type="InterPro" id="IPR001314">
    <property type="entry name" value="Peptidase_S1A"/>
</dbReference>
<dbReference type="InterPro" id="IPR050430">
    <property type="entry name" value="Peptidase_S1"/>
</dbReference>
<protein>
    <submittedName>
        <fullName evidence="5">Trypsin</fullName>
    </submittedName>
</protein>